<dbReference type="AlphaFoldDB" id="A0A087GV25"/>
<name>A0A087GV25_ARAAL</name>
<evidence type="ECO:0000313" key="2">
    <source>
        <dbReference type="Proteomes" id="UP000029120"/>
    </source>
</evidence>
<organism evidence="1 2">
    <name type="scientific">Arabis alpina</name>
    <name type="common">Alpine rock-cress</name>
    <dbReference type="NCBI Taxonomy" id="50452"/>
    <lineage>
        <taxon>Eukaryota</taxon>
        <taxon>Viridiplantae</taxon>
        <taxon>Streptophyta</taxon>
        <taxon>Embryophyta</taxon>
        <taxon>Tracheophyta</taxon>
        <taxon>Spermatophyta</taxon>
        <taxon>Magnoliopsida</taxon>
        <taxon>eudicotyledons</taxon>
        <taxon>Gunneridae</taxon>
        <taxon>Pentapetalae</taxon>
        <taxon>rosids</taxon>
        <taxon>malvids</taxon>
        <taxon>Brassicales</taxon>
        <taxon>Brassicaceae</taxon>
        <taxon>Arabideae</taxon>
        <taxon>Arabis</taxon>
    </lineage>
</organism>
<dbReference type="EMBL" id="CM002873">
    <property type="protein sequence ID" value="KFK33727.1"/>
    <property type="molecule type" value="Genomic_DNA"/>
</dbReference>
<dbReference type="Gramene" id="KFK33727">
    <property type="protein sequence ID" value="KFK33727"/>
    <property type="gene ID" value="AALP_AA5G052000"/>
</dbReference>
<proteinExistence type="predicted"/>
<reference evidence="2" key="1">
    <citation type="journal article" date="2015" name="Nat. Plants">
        <title>Genome expansion of Arabis alpina linked with retrotransposition and reduced symmetric DNA methylation.</title>
        <authorList>
            <person name="Willing E.M."/>
            <person name="Rawat V."/>
            <person name="Mandakova T."/>
            <person name="Maumus F."/>
            <person name="James G.V."/>
            <person name="Nordstroem K.J."/>
            <person name="Becker C."/>
            <person name="Warthmann N."/>
            <person name="Chica C."/>
            <person name="Szarzynska B."/>
            <person name="Zytnicki M."/>
            <person name="Albani M.C."/>
            <person name="Kiefer C."/>
            <person name="Bergonzi S."/>
            <person name="Castaings L."/>
            <person name="Mateos J.L."/>
            <person name="Berns M.C."/>
            <person name="Bujdoso N."/>
            <person name="Piofczyk T."/>
            <person name="de Lorenzo L."/>
            <person name="Barrero-Sicilia C."/>
            <person name="Mateos I."/>
            <person name="Piednoel M."/>
            <person name="Hagmann J."/>
            <person name="Chen-Min-Tao R."/>
            <person name="Iglesias-Fernandez R."/>
            <person name="Schuster S.C."/>
            <person name="Alonso-Blanco C."/>
            <person name="Roudier F."/>
            <person name="Carbonero P."/>
            <person name="Paz-Ares J."/>
            <person name="Davis S.J."/>
            <person name="Pecinka A."/>
            <person name="Quesneville H."/>
            <person name="Colot V."/>
            <person name="Lysak M.A."/>
            <person name="Weigel D."/>
            <person name="Coupland G."/>
            <person name="Schneeberger K."/>
        </authorList>
    </citation>
    <scope>NUCLEOTIDE SEQUENCE [LARGE SCALE GENOMIC DNA]</scope>
    <source>
        <strain evidence="2">cv. Pajares</strain>
    </source>
</reference>
<dbReference type="Proteomes" id="UP000029120">
    <property type="component" value="Chromosome 5"/>
</dbReference>
<keyword evidence="2" id="KW-1185">Reference proteome</keyword>
<accession>A0A087GV25</accession>
<evidence type="ECO:0000313" key="1">
    <source>
        <dbReference type="EMBL" id="KFK33727.1"/>
    </source>
</evidence>
<gene>
    <name evidence="1" type="ordered locus">AALP_Aa5g052000</name>
</gene>
<protein>
    <submittedName>
        <fullName evidence="1">Uncharacterized protein</fullName>
    </submittedName>
</protein>
<sequence length="71" mass="8142">MMEGQIAQVAPVTLTCPMQQCSTRHPCFSTLVTPRNLQHCFEARRIKTRLAVFLPVHWASRSRSRAEQMEA</sequence>